<evidence type="ECO:0000313" key="2">
    <source>
        <dbReference type="EMBL" id="KKM02947.1"/>
    </source>
</evidence>
<dbReference type="AlphaFoldDB" id="A0A0F9HIG6"/>
<gene>
    <name evidence="2" type="ORF">LCGC14_1779320</name>
</gene>
<proteinExistence type="predicted"/>
<reference evidence="2" key="1">
    <citation type="journal article" date="2015" name="Nature">
        <title>Complex archaea that bridge the gap between prokaryotes and eukaryotes.</title>
        <authorList>
            <person name="Spang A."/>
            <person name="Saw J.H."/>
            <person name="Jorgensen S.L."/>
            <person name="Zaremba-Niedzwiedzka K."/>
            <person name="Martijn J."/>
            <person name="Lind A.E."/>
            <person name="van Eijk R."/>
            <person name="Schleper C."/>
            <person name="Guy L."/>
            <person name="Ettema T.J."/>
        </authorList>
    </citation>
    <scope>NUCLEOTIDE SEQUENCE</scope>
</reference>
<organism evidence="2">
    <name type="scientific">marine sediment metagenome</name>
    <dbReference type="NCBI Taxonomy" id="412755"/>
    <lineage>
        <taxon>unclassified sequences</taxon>
        <taxon>metagenomes</taxon>
        <taxon>ecological metagenomes</taxon>
    </lineage>
</organism>
<protein>
    <submittedName>
        <fullName evidence="2">Uncharacterized protein</fullName>
    </submittedName>
</protein>
<dbReference type="EMBL" id="LAZR01016800">
    <property type="protein sequence ID" value="KKM02947.1"/>
    <property type="molecule type" value="Genomic_DNA"/>
</dbReference>
<comment type="caution">
    <text evidence="2">The sequence shown here is derived from an EMBL/GenBank/DDBJ whole genome shotgun (WGS) entry which is preliminary data.</text>
</comment>
<name>A0A0F9HIG6_9ZZZZ</name>
<feature type="region of interest" description="Disordered" evidence="1">
    <location>
        <begin position="1"/>
        <end position="21"/>
    </location>
</feature>
<evidence type="ECO:0000256" key="1">
    <source>
        <dbReference type="SAM" id="MobiDB-lite"/>
    </source>
</evidence>
<accession>A0A0F9HIG6</accession>
<sequence>MVQSYTKNPEHPIPRTYPHPRRSIGCCPLLDHISLLAELEADYPYAPWLPRARTLLTGDPDIDNRPWWTK</sequence>